<feature type="domain" description="D-isomer specific 2-hydroxyacid dehydrogenase NAD-binding" evidence="6">
    <location>
        <begin position="110"/>
        <end position="288"/>
    </location>
</feature>
<evidence type="ECO:0000259" key="5">
    <source>
        <dbReference type="Pfam" id="PF00389"/>
    </source>
</evidence>
<dbReference type="PANTHER" id="PTHR10996:SF283">
    <property type="entry name" value="GLYOXYLATE_HYDROXYPYRUVATE REDUCTASE B"/>
    <property type="match status" value="1"/>
</dbReference>
<dbReference type="Gene3D" id="3.40.50.720">
    <property type="entry name" value="NAD(P)-binding Rossmann-like Domain"/>
    <property type="match status" value="2"/>
</dbReference>
<organism evidence="7 8">
    <name type="scientific">Fervidobacterium gondwanense DSM 13020</name>
    <dbReference type="NCBI Taxonomy" id="1121883"/>
    <lineage>
        <taxon>Bacteria</taxon>
        <taxon>Thermotogati</taxon>
        <taxon>Thermotogota</taxon>
        <taxon>Thermotogae</taxon>
        <taxon>Thermotogales</taxon>
        <taxon>Fervidobacteriaceae</taxon>
        <taxon>Fervidobacterium</taxon>
    </lineage>
</organism>
<reference evidence="8" key="1">
    <citation type="submission" date="2016-12" db="EMBL/GenBank/DDBJ databases">
        <authorList>
            <person name="Varghese N."/>
            <person name="Submissions S."/>
        </authorList>
    </citation>
    <scope>NUCLEOTIDE SEQUENCE [LARGE SCALE GENOMIC DNA]</scope>
    <source>
        <strain evidence="8">DSM 13020</strain>
    </source>
</reference>
<evidence type="ECO:0000256" key="1">
    <source>
        <dbReference type="ARBA" id="ARBA00005854"/>
    </source>
</evidence>
<dbReference type="InterPro" id="IPR006140">
    <property type="entry name" value="D-isomer_DH_NAD-bd"/>
</dbReference>
<evidence type="ECO:0000313" key="7">
    <source>
        <dbReference type="EMBL" id="SHN55975.1"/>
    </source>
</evidence>
<dbReference type="PROSITE" id="PS00065">
    <property type="entry name" value="D_2_HYDROXYACID_DH_1"/>
    <property type="match status" value="1"/>
</dbReference>
<accession>A0A1M7SBY6</accession>
<keyword evidence="8" id="KW-1185">Reference proteome</keyword>
<dbReference type="InterPro" id="IPR029753">
    <property type="entry name" value="D-isomer_DH_CS"/>
</dbReference>
<dbReference type="Pfam" id="PF02826">
    <property type="entry name" value="2-Hacid_dh_C"/>
    <property type="match status" value="1"/>
</dbReference>
<dbReference type="EMBL" id="FRDJ01000003">
    <property type="protein sequence ID" value="SHN55975.1"/>
    <property type="molecule type" value="Genomic_DNA"/>
</dbReference>
<dbReference type="InterPro" id="IPR036291">
    <property type="entry name" value="NAD(P)-bd_dom_sf"/>
</dbReference>
<gene>
    <name evidence="7" type="ORF">SAMN02745226_00718</name>
</gene>
<protein>
    <submittedName>
        <fullName evidence="7">Glyoxylate reductase</fullName>
    </submittedName>
</protein>
<dbReference type="Pfam" id="PF00389">
    <property type="entry name" value="2-Hacid_dh"/>
    <property type="match status" value="1"/>
</dbReference>
<evidence type="ECO:0000256" key="3">
    <source>
        <dbReference type="ARBA" id="ARBA00023027"/>
    </source>
</evidence>
<dbReference type="InterPro" id="IPR050223">
    <property type="entry name" value="D-isomer_2-hydroxyacid_DH"/>
</dbReference>
<evidence type="ECO:0000313" key="8">
    <source>
        <dbReference type="Proteomes" id="UP000184207"/>
    </source>
</evidence>
<dbReference type="PANTHER" id="PTHR10996">
    <property type="entry name" value="2-HYDROXYACID DEHYDROGENASE-RELATED"/>
    <property type="match status" value="1"/>
</dbReference>
<dbReference type="STRING" id="1121883.SAMN02745226_00718"/>
<dbReference type="SUPFAM" id="SSF51735">
    <property type="entry name" value="NAD(P)-binding Rossmann-fold domains"/>
    <property type="match status" value="1"/>
</dbReference>
<dbReference type="SUPFAM" id="SSF52283">
    <property type="entry name" value="Formate/glycerate dehydrogenase catalytic domain-like"/>
    <property type="match status" value="1"/>
</dbReference>
<dbReference type="GO" id="GO:0051287">
    <property type="term" value="F:NAD binding"/>
    <property type="evidence" value="ECO:0007669"/>
    <property type="project" value="InterPro"/>
</dbReference>
<dbReference type="GO" id="GO:0030267">
    <property type="term" value="F:glyoxylate reductase (NADPH) activity"/>
    <property type="evidence" value="ECO:0007669"/>
    <property type="project" value="TreeGrafter"/>
</dbReference>
<dbReference type="FunFam" id="3.40.50.720:FF:000203">
    <property type="entry name" value="D-3-phosphoglycerate dehydrogenase (SerA)"/>
    <property type="match status" value="1"/>
</dbReference>
<evidence type="ECO:0000256" key="2">
    <source>
        <dbReference type="ARBA" id="ARBA00023002"/>
    </source>
</evidence>
<dbReference type="CDD" id="cd05301">
    <property type="entry name" value="GDH"/>
    <property type="match status" value="1"/>
</dbReference>
<feature type="domain" description="D-isomer specific 2-hydroxyacid dehydrogenase catalytic" evidence="5">
    <location>
        <begin position="7"/>
        <end position="319"/>
    </location>
</feature>
<keyword evidence="3" id="KW-0520">NAD</keyword>
<comment type="similarity">
    <text evidence="1 4">Belongs to the D-isomer specific 2-hydroxyacid dehydrogenase family.</text>
</comment>
<dbReference type="GO" id="GO:0016618">
    <property type="term" value="F:hydroxypyruvate reductase [NAD(P)H] activity"/>
    <property type="evidence" value="ECO:0007669"/>
    <property type="project" value="TreeGrafter"/>
</dbReference>
<dbReference type="GO" id="GO:0005829">
    <property type="term" value="C:cytosol"/>
    <property type="evidence" value="ECO:0007669"/>
    <property type="project" value="TreeGrafter"/>
</dbReference>
<dbReference type="AlphaFoldDB" id="A0A1M7SBY6"/>
<dbReference type="OrthoDB" id="9786364at2"/>
<sequence>MSTAKVFITYAILEKGINLLKEKFYVDVYDGEDFLTKSELIRRSKDADAIVTQLRDPVDNEFIESLQKAKIIANYAVGYNNIDVQAATQKGIFVTNTPGVLTEATADIAFALLLTVARRIVESDKFVREGKFTGWKPKLFLGYDLFGKTLGIIGMGRIGQAVARRALGFGMNVVYYNRRRLPVDIEEKYNARYVDLDTLIAISDYISIHTPFTKETYHLISEERIKRMKPNAIIINTARGPVIDEVALYQALKNGKIAGAGFDVYENEPLLTPGLEKLDNVVLLPHIGSATYETRDKMSEMVAINVIEALEGRIPPNLVPEQAAIYSRR</sequence>
<dbReference type="InterPro" id="IPR029752">
    <property type="entry name" value="D-isomer_DH_CS1"/>
</dbReference>
<proteinExistence type="inferred from homology"/>
<dbReference type="InterPro" id="IPR006139">
    <property type="entry name" value="D-isomer_2_OHA_DH_cat_dom"/>
</dbReference>
<dbReference type="RefSeq" id="WP_072758453.1">
    <property type="nucleotide sequence ID" value="NZ_FRDJ01000003.1"/>
</dbReference>
<keyword evidence="2 4" id="KW-0560">Oxidoreductase</keyword>
<evidence type="ECO:0000256" key="4">
    <source>
        <dbReference type="RuleBase" id="RU003719"/>
    </source>
</evidence>
<dbReference type="PROSITE" id="PS00671">
    <property type="entry name" value="D_2_HYDROXYACID_DH_3"/>
    <property type="match status" value="1"/>
</dbReference>
<evidence type="ECO:0000259" key="6">
    <source>
        <dbReference type="Pfam" id="PF02826"/>
    </source>
</evidence>
<dbReference type="Proteomes" id="UP000184207">
    <property type="component" value="Unassembled WGS sequence"/>
</dbReference>
<name>A0A1M7SBY6_FERGO</name>